<sequence>MDRPNEPFRVPIADFTTPTGHILSTIEVASHRTLFDFFKRIRSDDNGLYAAQFDVLLGAYCNTLTFVRFLELGLSVACVCTKFPELNYVNEGTIQFEVQQPMIARDGPHPVNQPIHNYMAKRIDRRSLSAAFSIAAEALGLITETSIDGTHISTALRTRAIQQLARNIQAALDAFERGTADQLLRVLLEKAPPLSLLAPLRLYRDGGHSMGAVANATLLSELKRRVIDEMFFMTKYDRHRDVILTHLNDLVNCTAPSVAIARLTHSDTKGRPVDGVLITTSGIRQRLLRGIVNVEDSAADVPVTYGEMMITGGNLVTALVMGKAVRNLDDVARNLLGFQKEQVKTNVHNLEDYEDNPRSARVRADLVQIGDRLVFLEALEKKVYQATQVPYPLIGNLDLTFIMPLGVFKPPSERYARHAGSIVPAPGQPDSRVFPPRGLYFFNKDGVLQYLSFESAIGTVCHSSFLDIEATILALRQIIPELNCVFGAYVAQPQRDDLPTQMRHFGNQWRVMMPNRPRWVLEALMTTDQFLSPGNQNLIFELHPAFDFFVIPGDVNQPGPPEPPQVMPGLGVSLRIINGNIPLPLCPIDFRDTRGLELSVDRHRLSPATVAAVRGAFRDQNYPMVLYIIEAVIHGSERIFCGLARLIIQCIKSYWQNSHNVAFVNNFYMVMYINIYLCNGELPEECTTIYRELLEHTRALWRLVGDHTLPAEPMAGRDHEELNNILMDHALLPPLIWDCDPLIYRQDLAQNRVIELWVGDGDYNPVPWVEMAQVNFRNNSGDLIHNKPVRGENARAPIIPHHGPEWSTLSKIYYYTIVPAFSRGNCCTMGIRYDRVYQLVQSLVIPDLGRDEEAPASPDDPRHPLNPRHLVANSFNVMFHNGRIMVDTDALLVLQDVVTNMAERTTPILTAAGPDVGATTATTREMRTFDGTLHHGLLMMAYQRNDETLFDGTFFYPAPVNALFACPDHLAALPGMAGEALRLARDVPPVPPFLGANYYATVRQPVAQHAALSKVDENTLTYALMAGYFKMTPLAFIHQFRTGLHPGFALTVIRQDRFSTENILFAEKASESYFMGQLQVSRHEAVGGVNFTLTQPRANVDLGVGFTAVYSAAALRTPITDMGNLPQNLYLTRGSVPLLDVDTDNFLRRAVNSGNRLDPQEPAPLFGQIMPRTPVGITHGQAAICEFIVTPVSADLNYFRRPCNPRGRTTGMIYTGDGRQNSESIMFDHSQGDPAYPNRATINPWASQRHSYGDRLYNGAYNLSGASPVYSPCFKFFTPTEVENKHRSLAQLLVETGSSLAPSTASTEIQFKRPPGASELVEDPCGLFQEAYPPLSSSDIALLRTSNNNERGTDETHLAQYLIRDGSPLKGCIANAS</sequence>
<dbReference type="InterPro" id="IPR000912">
    <property type="entry name" value="Herpes_MCP"/>
</dbReference>
<gene>
    <name evidence="5" type="primary">UL19</name>
</gene>
<reference evidence="6 8" key="3">
    <citation type="submission" date="2015-04" db="EMBL/GenBank/DDBJ databases">
        <title>Diversity among historical and modern clinical isolates of feline herpesvirus 1.</title>
        <authorList>
            <person name="Vaz P.K."/>
            <person name="Job N."/>
            <person name="Horsington J."/>
            <person name="Hartley C.A."/>
            <person name="Ficorilli N."/>
            <person name="Browning G.F."/>
            <person name="Devlin J.M."/>
        </authorList>
    </citation>
    <scope>NUCLEOTIDE SEQUENCE [LARGE SCALE GENOMIC DNA]</scope>
    <source>
        <strain evidence="6">Feligen</strain>
    </source>
</reference>
<protein>
    <submittedName>
        <fullName evidence="5">Major capsid protein</fullName>
    </submittedName>
</protein>
<dbReference type="Proteomes" id="UP000098246">
    <property type="component" value="Segment"/>
</dbReference>
<evidence type="ECO:0000313" key="8">
    <source>
        <dbReference type="Proteomes" id="UP000098246"/>
    </source>
</evidence>
<dbReference type="InterPro" id="IPR023233">
    <property type="entry name" value="Herpes_MCP_upper_sf"/>
</dbReference>
<dbReference type="EMBL" id="MH027337">
    <property type="protein sequence ID" value="AVR53448.1"/>
    <property type="molecule type" value="mRNA"/>
</dbReference>
<evidence type="ECO:0000256" key="3">
    <source>
        <dbReference type="ARBA" id="ARBA00022680"/>
    </source>
</evidence>
<name>D1FXW3_FHV1</name>
<evidence type="ECO:0000313" key="6">
    <source>
        <dbReference type="EMBL" id="ANG65537.1"/>
    </source>
</evidence>
<dbReference type="KEGG" id="vg:8658570"/>
<keyword evidence="9" id="KW-1185">Reference proteome</keyword>
<evidence type="ECO:0000313" key="5">
    <source>
        <dbReference type="EMBL" id="ACT88339.1"/>
    </source>
</evidence>
<evidence type="ECO:0000313" key="9">
    <source>
        <dbReference type="Proteomes" id="UP000149016"/>
    </source>
</evidence>
<dbReference type="GO" id="GO:0039622">
    <property type="term" value="C:T=16 icosahedral viral capsid"/>
    <property type="evidence" value="ECO:0007669"/>
    <property type="project" value="UniProtKB-KW"/>
</dbReference>
<dbReference type="EMBL" id="KR296657">
    <property type="protein sequence ID" value="ANG65537.1"/>
    <property type="molecule type" value="Genomic_DNA"/>
</dbReference>
<organism evidence="5 9">
    <name type="scientific">Feline herpesvirus 1</name>
    <name type="common">FeHV-1</name>
    <name type="synonym">Feline viral rhinotracheitis virus</name>
    <dbReference type="NCBI Taxonomy" id="10334"/>
    <lineage>
        <taxon>Viruses</taxon>
        <taxon>Duplodnaviria</taxon>
        <taxon>Heunggongvirae</taxon>
        <taxon>Peploviricota</taxon>
        <taxon>Herviviricetes</taxon>
        <taxon>Herpesvirales</taxon>
        <taxon>Orthoherpesviridae</taxon>
        <taxon>Alphaherpesvirinae</taxon>
        <taxon>Varicellovirus</taxon>
        <taxon>Varicellovirus felidalpha1</taxon>
    </lineage>
</organism>
<accession>D1FXW3</accession>
<keyword evidence="3" id="KW-1147">T=16 icosahedral capsid protein</keyword>
<keyword evidence="1" id="KW-0167">Capsid protein</keyword>
<keyword evidence="2" id="KW-1048">Host nucleus</keyword>
<reference evidence="7" key="4">
    <citation type="submission" date="2018-03" db="EMBL/GenBank/DDBJ databases">
        <title>Feline Herpesvirus 1 isolate HR-1.</title>
        <authorList>
            <person name="Tian J."/>
            <person name="Liu Y."/>
            <person name="Liu X."/>
            <person name="Sun X."/>
            <person name="Zhang J."/>
            <person name="Qu L."/>
        </authorList>
    </citation>
    <scope>NUCLEOTIDE SEQUENCE</scope>
    <source>
        <strain evidence="7">HR-1</strain>
    </source>
</reference>
<dbReference type="GeneID" id="8658570"/>
<dbReference type="Pfam" id="PF03122">
    <property type="entry name" value="Herpes_MCP"/>
    <property type="match status" value="1"/>
</dbReference>
<dbReference type="EMBL" id="FJ478159">
    <property type="protein sequence ID" value="ACT88339.1"/>
    <property type="molecule type" value="Genomic_DNA"/>
</dbReference>
<reference evidence="5 9" key="2">
    <citation type="journal article" date="2010" name="Virology">
        <title>Complete genomic sequence and an infectious BAC clone of feline herpesvirus-1 (FHV-1).</title>
        <authorList>
            <person name="Tai S.H."/>
            <person name="Niikura M."/>
            <person name="Cheng H.H."/>
            <person name="Kruger J.M."/>
            <person name="Wise A.G."/>
            <person name="Maes R.K."/>
        </authorList>
    </citation>
    <scope>NUCLEOTIDE SEQUENCE [LARGE SCALE GENOMIC DNA]</scope>
    <source>
        <strain evidence="5">C-27</strain>
    </source>
</reference>
<reference evidence="5" key="1">
    <citation type="submission" date="2009-12" db="EMBL/GenBank/DDBJ databases">
        <authorList>
            <person name="Tai S.-H."/>
            <person name="Niikura M."/>
            <person name="Cheng H.H."/>
            <person name="Kruger J.M."/>
            <person name="Wise A.G."/>
            <person name="Maes R.K."/>
        </authorList>
    </citation>
    <scope>NUCLEOTIDE SEQUENCE</scope>
    <source>
        <strain evidence="5">C-27</strain>
    </source>
</reference>
<evidence type="ECO:0000256" key="4">
    <source>
        <dbReference type="ARBA" id="ARBA00022844"/>
    </source>
</evidence>
<dbReference type="Proteomes" id="UP000149016">
    <property type="component" value="Segment"/>
</dbReference>
<dbReference type="PRINTS" id="PR00235">
    <property type="entry name" value="HSVCAPSIDMCP"/>
</dbReference>
<dbReference type="HAMAP" id="MF_04016">
    <property type="entry name" value="HSV_MCP"/>
    <property type="match status" value="1"/>
</dbReference>
<evidence type="ECO:0000256" key="2">
    <source>
        <dbReference type="ARBA" id="ARBA00022562"/>
    </source>
</evidence>
<evidence type="ECO:0000313" key="7">
    <source>
        <dbReference type="EMBL" id="AVR53448.1"/>
    </source>
</evidence>
<organismHost>
    <name type="scientific">Felidae</name>
    <name type="common">cat family</name>
    <dbReference type="NCBI Taxonomy" id="9681"/>
</organismHost>
<evidence type="ECO:0000256" key="1">
    <source>
        <dbReference type="ARBA" id="ARBA00022561"/>
    </source>
</evidence>
<dbReference type="SUPFAM" id="SSF103417">
    <property type="entry name" value="Major capsid protein VP5"/>
    <property type="match status" value="1"/>
</dbReference>
<dbReference type="RefSeq" id="YP_003331562.1">
    <property type="nucleotide sequence ID" value="NC_013590.2"/>
</dbReference>
<keyword evidence="4" id="KW-0946">Virion</keyword>
<proteinExistence type="evidence at transcript level"/>
<dbReference type="GO" id="GO:0005198">
    <property type="term" value="F:structural molecule activity"/>
    <property type="evidence" value="ECO:0007669"/>
    <property type="project" value="InterPro"/>
</dbReference>